<evidence type="ECO:0000313" key="2">
    <source>
        <dbReference type="EMBL" id="TID30202.1"/>
    </source>
</evidence>
<name>A0A4T0X5F3_9ASCO</name>
<feature type="region of interest" description="Disordered" evidence="1">
    <location>
        <begin position="1"/>
        <end position="25"/>
    </location>
</feature>
<proteinExistence type="predicted"/>
<organism evidence="2 3">
    <name type="scientific">Pichia inconspicua</name>
    <dbReference type="NCBI Taxonomy" id="52247"/>
    <lineage>
        <taxon>Eukaryota</taxon>
        <taxon>Fungi</taxon>
        <taxon>Dikarya</taxon>
        <taxon>Ascomycota</taxon>
        <taxon>Saccharomycotina</taxon>
        <taxon>Pichiomycetes</taxon>
        <taxon>Pichiales</taxon>
        <taxon>Pichiaceae</taxon>
        <taxon>Pichia</taxon>
    </lineage>
</organism>
<reference evidence="2 3" key="1">
    <citation type="journal article" date="2019" name="Front. Genet.">
        <title>Whole-Genome Sequencing of the Opportunistic Yeast Pathogen Candida inconspicua Uncovers Its Hybrid Origin.</title>
        <authorList>
            <person name="Mixao V."/>
            <person name="Hansen A.P."/>
            <person name="Saus E."/>
            <person name="Boekhout T."/>
            <person name="Lass-Florl C."/>
            <person name="Gabaldon T."/>
        </authorList>
    </citation>
    <scope>NUCLEOTIDE SEQUENCE [LARGE SCALE GENOMIC DNA]</scope>
    <source>
        <strain evidence="2 3">CBS 180</strain>
    </source>
</reference>
<evidence type="ECO:0000256" key="1">
    <source>
        <dbReference type="SAM" id="MobiDB-lite"/>
    </source>
</evidence>
<protein>
    <submittedName>
        <fullName evidence="2">Uncharacterized protein</fullName>
    </submittedName>
</protein>
<sequence>MDLGYSSSDSDSEDTASRKRNNELIDISEVFPMKEPGHTKRQKCDPIDVHAIMTQIKDKIEVESADDEEDDNYAIDTTDSQLPAGVPKGVELKEFDVNDFYEENRKLHEKGQLDALKQDKVGKIVLHKGSGGIGSLKDVINFNIKNEDKIVFQNKERIAREHANKKKL</sequence>
<dbReference type="Proteomes" id="UP000307173">
    <property type="component" value="Unassembled WGS sequence"/>
</dbReference>
<dbReference type="EMBL" id="SELW01000170">
    <property type="protein sequence ID" value="TID30202.1"/>
    <property type="molecule type" value="Genomic_DNA"/>
</dbReference>
<gene>
    <name evidence="2" type="ORF">CANINC_001209</name>
</gene>
<keyword evidence="3" id="KW-1185">Reference proteome</keyword>
<feature type="compositionally biased region" description="Acidic residues" evidence="1">
    <location>
        <begin position="63"/>
        <end position="73"/>
    </location>
</feature>
<dbReference type="AlphaFoldDB" id="A0A4T0X5F3"/>
<feature type="region of interest" description="Disordered" evidence="1">
    <location>
        <begin position="62"/>
        <end position="87"/>
    </location>
</feature>
<comment type="caution">
    <text evidence="2">The sequence shown here is derived from an EMBL/GenBank/DDBJ whole genome shotgun (WGS) entry which is preliminary data.</text>
</comment>
<dbReference type="OrthoDB" id="3995942at2759"/>
<evidence type="ECO:0000313" key="3">
    <source>
        <dbReference type="Proteomes" id="UP000307173"/>
    </source>
</evidence>
<accession>A0A4T0X5F3</accession>